<feature type="region of interest" description="Disordered" evidence="2">
    <location>
        <begin position="278"/>
        <end position="368"/>
    </location>
</feature>
<gene>
    <name evidence="3" type="ORF">PCOR1329_LOCUS49906</name>
</gene>
<dbReference type="Proteomes" id="UP001189429">
    <property type="component" value="Unassembled WGS sequence"/>
</dbReference>
<sequence length="1131" mass="122522">ITALTGLPPHKDTLYYTRVRASRGMVKQCSKLTEAALSAHDCSERPRRASAAAAATDARDLKRRKLVAAPCYMCKAQPKHGHWAERDKKGHPIGNKCGDCWSTYSQGGFVEDGTFEEVADKCRDDEAYNKEFNAANAARLDPSAKGWDEEYEVDDCDEFKVVVEQCWLGVPRASFKAATGKNPDDCSIRMQNLPGTTVGNEYKGFLCKDAANPYIRYRVQRSFAIRRSKLVEKRGTHLRRNQADLTLAKQAKKLKANLLSKLRNVKFDLGHFENLAHGSVPEDLEGEGAAEADDDADDEAADGSQSSEPAEVESVGAHPEAGPSRGPATSGASAIAALAASRRPERAMSVTPSKTLEAGPTPSLLSASPIDVTSKDQWAKKVNKYQEKLNVSAIMEGGPYKTDLRWAKDLLHKFPDRTTPQYKNLKAHVDKVEAAVDLTVDAIQKTADAEALKARIATIGSDFEYPTSIKIALLKNTMSRLTADKHVSKQRISQTLEHILPLVLKADCEGGSTEGQHDDAEHDFQPTSPQLALIEGSPEELATLFTQYFGQYVLPALVASCSASERLFGDASQAILEKLDAFGLDIPDATIEAFQDAIGIVNVLQCLLDPTDTIHIQEVANIKTAVKNKTLTGLQESLVSIIQESAKLKQSWDDITVKGGSLGVQPKINEANSDIQKGCGDDVVADIVKNLPSWELGCRSGGVVPLRGALQTRIAAMITDIDALCIEQSLTTEGIVSEVKVKLGILTECVGVFPNLAVSIKAAISNAQRALGCASDLSFGTAFVTEMEQLSKTTDFDTLDLSKYSQKCQDYMAVSGKFADVPRGVEVLGGLAISLLGYVAKNVKNVGNDGVRSAADLLEKISAVLGKLACDDVLVAKGVVSKLLALLNSYEGWARLAKDAACRVELDADLVKSLAFVSALTAWQAASVESVTYFPLEGITPVVTAYVEEAQSLRNAVATSLLAGLANQFDNCDIQKLCGGTDNGSKWHDGLDKDSDWTAIKERATTTILRASFDVKKFNANLATCEAMHRTTTEQFEMFSITDNTEVMAELKGYLEDGRATVTEGMVMYYATCDMQASEKKRNLNRERKALEKLSEGVQGRVFEPLKTYLYNESSLLGIKKQPAKGGVPAV</sequence>
<feature type="non-terminal residue" evidence="3">
    <location>
        <position position="1"/>
    </location>
</feature>
<evidence type="ECO:0000313" key="3">
    <source>
        <dbReference type="EMBL" id="CAK0861144.1"/>
    </source>
</evidence>
<accession>A0ABN9URR6</accession>
<proteinExistence type="predicted"/>
<organism evidence="3 4">
    <name type="scientific">Prorocentrum cordatum</name>
    <dbReference type="NCBI Taxonomy" id="2364126"/>
    <lineage>
        <taxon>Eukaryota</taxon>
        <taxon>Sar</taxon>
        <taxon>Alveolata</taxon>
        <taxon>Dinophyceae</taxon>
        <taxon>Prorocentrales</taxon>
        <taxon>Prorocentraceae</taxon>
        <taxon>Prorocentrum</taxon>
    </lineage>
</organism>
<keyword evidence="4" id="KW-1185">Reference proteome</keyword>
<evidence type="ECO:0000256" key="1">
    <source>
        <dbReference type="SAM" id="Coils"/>
    </source>
</evidence>
<keyword evidence="1" id="KW-0175">Coiled coil</keyword>
<evidence type="ECO:0000313" key="4">
    <source>
        <dbReference type="Proteomes" id="UP001189429"/>
    </source>
</evidence>
<feature type="compositionally biased region" description="Low complexity" evidence="2">
    <location>
        <begin position="328"/>
        <end position="341"/>
    </location>
</feature>
<feature type="coiled-coil region" evidence="1">
    <location>
        <begin position="1074"/>
        <end position="1101"/>
    </location>
</feature>
<protein>
    <submittedName>
        <fullName evidence="3">Uncharacterized protein</fullName>
    </submittedName>
</protein>
<name>A0ABN9URR6_9DINO</name>
<reference evidence="3" key="1">
    <citation type="submission" date="2023-10" db="EMBL/GenBank/DDBJ databases">
        <authorList>
            <person name="Chen Y."/>
            <person name="Shah S."/>
            <person name="Dougan E. K."/>
            <person name="Thang M."/>
            <person name="Chan C."/>
        </authorList>
    </citation>
    <scope>NUCLEOTIDE SEQUENCE [LARGE SCALE GENOMIC DNA]</scope>
</reference>
<feature type="compositionally biased region" description="Acidic residues" evidence="2">
    <location>
        <begin position="282"/>
        <end position="301"/>
    </location>
</feature>
<comment type="caution">
    <text evidence="3">The sequence shown here is derived from an EMBL/GenBank/DDBJ whole genome shotgun (WGS) entry which is preliminary data.</text>
</comment>
<evidence type="ECO:0000256" key="2">
    <source>
        <dbReference type="SAM" id="MobiDB-lite"/>
    </source>
</evidence>
<dbReference type="EMBL" id="CAUYUJ010016047">
    <property type="protein sequence ID" value="CAK0861144.1"/>
    <property type="molecule type" value="Genomic_DNA"/>
</dbReference>